<keyword evidence="3" id="KW-0812">Transmembrane</keyword>
<organism evidence="9 10">
    <name type="scientific">Anopheles stephensi</name>
    <name type="common">Indo-Pakistan malaria mosquito</name>
    <dbReference type="NCBI Taxonomy" id="30069"/>
    <lineage>
        <taxon>Eukaryota</taxon>
        <taxon>Metazoa</taxon>
        <taxon>Ecdysozoa</taxon>
        <taxon>Arthropoda</taxon>
        <taxon>Hexapoda</taxon>
        <taxon>Insecta</taxon>
        <taxon>Pterygota</taxon>
        <taxon>Neoptera</taxon>
        <taxon>Endopterygota</taxon>
        <taxon>Diptera</taxon>
        <taxon>Nematocera</taxon>
        <taxon>Culicoidea</taxon>
        <taxon>Culicidae</taxon>
        <taxon>Anophelinae</taxon>
        <taxon>Anopheles</taxon>
    </lineage>
</organism>
<dbReference type="VEuPathDB" id="VectorBase:ASTEI20_041241"/>
<evidence type="ECO:0000256" key="1">
    <source>
        <dbReference type="ARBA" id="ARBA00004651"/>
    </source>
</evidence>
<dbReference type="OMA" id="FTNYEIC"/>
<proteinExistence type="predicted"/>
<evidence type="ECO:0000256" key="4">
    <source>
        <dbReference type="ARBA" id="ARBA00022989"/>
    </source>
</evidence>
<name>A0A182XV99_ANOST</name>
<keyword evidence="7" id="KW-0325">Glycoprotein</keyword>
<keyword evidence="5" id="KW-0472">Membrane</keyword>
<dbReference type="AlphaFoldDB" id="A0A182XV99"/>
<comment type="subcellular location">
    <subcellularLocation>
        <location evidence="1">Cell membrane</location>
        <topology evidence="1">Multi-pass membrane protein</topology>
    </subcellularLocation>
</comment>
<dbReference type="GO" id="GO:0005886">
    <property type="term" value="C:plasma membrane"/>
    <property type="evidence" value="ECO:0007669"/>
    <property type="project" value="UniProtKB-SubCell"/>
</dbReference>
<dbReference type="EnsemblMetazoa" id="ASTEI00135-RA">
    <property type="protein sequence ID" value="ASTEI00135-PA"/>
    <property type="gene ID" value="ASTEI00135"/>
</dbReference>
<evidence type="ECO:0000256" key="5">
    <source>
        <dbReference type="ARBA" id="ARBA00023136"/>
    </source>
</evidence>
<accession>A0A182XV99</accession>
<keyword evidence="6" id="KW-0675">Receptor</keyword>
<keyword evidence="4" id="KW-1133">Transmembrane helix</keyword>
<dbReference type="PANTHER" id="PTHR42643:SF33">
    <property type="entry name" value="GLUTAMATE RECEPTOR 2-LIKE PROTEIN"/>
    <property type="match status" value="1"/>
</dbReference>
<evidence type="ECO:0000256" key="2">
    <source>
        <dbReference type="ARBA" id="ARBA00022475"/>
    </source>
</evidence>
<reference evidence="10" key="1">
    <citation type="journal article" date="2014" name="Genome Biol.">
        <title>Genome analysis of a major urban malaria vector mosquito, Anopheles stephensi.</title>
        <authorList>
            <person name="Jiang X."/>
            <person name="Peery A."/>
            <person name="Hall A.B."/>
            <person name="Sharma A."/>
            <person name="Chen X.G."/>
            <person name="Waterhouse R.M."/>
            <person name="Komissarov A."/>
            <person name="Riehle M.M."/>
            <person name="Shouche Y."/>
            <person name="Sharakhova M.V."/>
            <person name="Lawson D."/>
            <person name="Pakpour N."/>
            <person name="Arensburger P."/>
            <person name="Davidson V.L."/>
            <person name="Eiglmeier K."/>
            <person name="Emrich S."/>
            <person name="George P."/>
            <person name="Kennedy R.C."/>
            <person name="Mane S.P."/>
            <person name="Maslen G."/>
            <person name="Oringanje C."/>
            <person name="Qi Y."/>
            <person name="Settlage R."/>
            <person name="Tojo M."/>
            <person name="Tubio J.M."/>
            <person name="Unger M.F."/>
            <person name="Wang B."/>
            <person name="Vernick K.D."/>
            <person name="Ribeiro J.M."/>
            <person name="James A.A."/>
            <person name="Michel K."/>
            <person name="Riehle M.A."/>
            <person name="Luckhart S."/>
            <person name="Sharakhov I.V."/>
            <person name="Tu Z."/>
        </authorList>
    </citation>
    <scope>NUCLEOTIDE SEQUENCE [LARGE SCALE GENOMIC DNA]</scope>
    <source>
        <strain evidence="10">Indian</strain>
    </source>
</reference>
<keyword evidence="10" id="KW-1185">Reference proteome</keyword>
<dbReference type="VEuPathDB" id="VectorBase:ASTEI20_032397"/>
<dbReference type="PANTHER" id="PTHR42643">
    <property type="entry name" value="IONOTROPIC RECEPTOR 20A-RELATED"/>
    <property type="match status" value="1"/>
</dbReference>
<keyword evidence="2" id="KW-1003">Cell membrane</keyword>
<dbReference type="Gene3D" id="3.40.190.10">
    <property type="entry name" value="Periplasmic binding protein-like II"/>
    <property type="match status" value="3"/>
</dbReference>
<dbReference type="STRING" id="30069.A0A182XV99"/>
<dbReference type="InterPro" id="IPR057074">
    <property type="entry name" value="IR75A_N"/>
</dbReference>
<protein>
    <recommendedName>
        <fullName evidence="8">Ionotropic receptor 75a N-terminal domain-containing protein</fullName>
    </recommendedName>
</protein>
<dbReference type="Proteomes" id="UP000076408">
    <property type="component" value="Unassembled WGS sequence"/>
</dbReference>
<dbReference type="InterPro" id="IPR052192">
    <property type="entry name" value="Insect_Ionotropic_Sensory_Rcpt"/>
</dbReference>
<evidence type="ECO:0000256" key="6">
    <source>
        <dbReference type="ARBA" id="ARBA00023170"/>
    </source>
</evidence>
<dbReference type="VEuPathDB" id="VectorBase:ASTE006607"/>
<dbReference type="VEuPathDB" id="VectorBase:ASTEI00135"/>
<evidence type="ECO:0000313" key="10">
    <source>
        <dbReference type="Proteomes" id="UP000076408"/>
    </source>
</evidence>
<reference evidence="9" key="2">
    <citation type="submission" date="2020-05" db="UniProtKB">
        <authorList>
            <consortium name="EnsemblMetazoa"/>
        </authorList>
    </citation>
    <scope>IDENTIFICATION</scope>
    <source>
        <strain evidence="9">Indian</strain>
    </source>
</reference>
<evidence type="ECO:0000313" key="9">
    <source>
        <dbReference type="EnsemblMetazoa" id="ASTEI00135-PA"/>
    </source>
</evidence>
<evidence type="ECO:0000259" key="8">
    <source>
        <dbReference type="Pfam" id="PF24576"/>
    </source>
</evidence>
<dbReference type="Pfam" id="PF24576">
    <property type="entry name" value="IR75A_N"/>
    <property type="match status" value="1"/>
</dbReference>
<evidence type="ECO:0000256" key="7">
    <source>
        <dbReference type="ARBA" id="ARBA00023180"/>
    </source>
</evidence>
<sequence>MRLVLASSWRLDVIGTNSSHGVIGQLQSKQVDFSLTPLSVQPERMSIYDPTIEIARGKYALERNIFLAPFESMIWIAIVIVLCCITALFTVMFVVERRTTNALSVALLHSLGILAQQPVVVPGRMALTGEKVLLLAMFGCCMLLFQYYSSFIIGYQLIVQPKTINTLEQLIATGMPVSIENLYYNRDFFMVLSLRTKDPIAIDLYRRRVLPNENAYLNVSTGIALVRKGGHAFHCDTAYAYTHVLETFTERQVCDLQYVTLYPHRVLHIPVAKGSPLKELFKGQLQIIRESGILAYQQARYFAARPRCIKDSHRTEPVQLFDVVSAFVLLAGGMVCSCFLLLVELELVDRDVVQIANTLPKSFLGTIYYIDVSKAHFQRQFHRHMFYERYKTAITLNLECSGMGRVLGLLSENAYFNSTFHWLMFGGKHYEQATCLLAEQNINYDSSVTLLFDGYEPDPVAVRYEVYAVQGTVKRRGGRVTFELLGIVSSLKDLPRRDPLQRELGGIELRTALTTANTHQPRPFIEKLTSVKKPKSYSSVTHCYQLVKLLQRKLNFNDWRFDLIGQNSSHGVVGQVETRLVDFSITPFAITPERIAICDFTIEVGHGTFYTVFRHPKSLNENNIFLLPFETSLWIAICLTFGAAALIISISILCTPRTDRARSYVDRLGEDSLLCTVGIVCQQGLHHRVTMLTSIKILLLIAMVSSMLLVQFYSTFIVGYQLIMPPKTINTLEKLMDSDIKMSVENLSYQYDFFHRTKSPEALRLYETKILPNKYGFVNLTFGMQLVKRGGYAFHCETSYGNALIIDTFTDREICELQQLQLYPQRPVHLPMVKGSPLRELFKVNLQLLKERGLMAYHHSRSYIPRPKCNRQSNNHTEPIQLTDVKFAFLLLAAGMAASVAALLWECGCVRLRHWWFQTPVTTGPEGFVWLN</sequence>
<dbReference type="SUPFAM" id="SSF53850">
    <property type="entry name" value="Periplasmic binding protein-like II"/>
    <property type="match status" value="2"/>
</dbReference>
<evidence type="ECO:0000256" key="3">
    <source>
        <dbReference type="ARBA" id="ARBA00022692"/>
    </source>
</evidence>
<feature type="domain" description="Ionotropic receptor 75a N-terminal" evidence="8">
    <location>
        <begin position="366"/>
        <end position="470"/>
    </location>
</feature>